<dbReference type="Pfam" id="PF00454">
    <property type="entry name" value="PI3_PI4_kinase"/>
    <property type="match status" value="1"/>
</dbReference>
<evidence type="ECO:0000256" key="14">
    <source>
        <dbReference type="ARBA" id="ARBA00047899"/>
    </source>
</evidence>
<dbReference type="InterPro" id="IPR036940">
    <property type="entry name" value="PI3/4_kinase_cat_sf"/>
</dbReference>
<evidence type="ECO:0000256" key="1">
    <source>
        <dbReference type="ARBA" id="ARBA00004123"/>
    </source>
</evidence>
<dbReference type="InterPro" id="IPR009453">
    <property type="entry name" value="ISN1"/>
</dbReference>
<dbReference type="InterPro" id="IPR003151">
    <property type="entry name" value="PIK-rel_kinase_FAT"/>
</dbReference>
<feature type="region of interest" description="Disordered" evidence="16">
    <location>
        <begin position="48"/>
        <end position="70"/>
    </location>
</feature>
<dbReference type="InterPro" id="IPR036412">
    <property type="entry name" value="HAD-like_sf"/>
</dbReference>
<dbReference type="InterPro" id="IPR056802">
    <property type="entry name" value="ATR-like_M-HEAT"/>
</dbReference>
<dbReference type="CDD" id="cd00892">
    <property type="entry name" value="PIKKc_ATR"/>
    <property type="match status" value="1"/>
</dbReference>
<comment type="subcellular location">
    <subcellularLocation>
        <location evidence="1">Nucleus</location>
    </subcellularLocation>
</comment>
<dbReference type="PROSITE" id="PS51189">
    <property type="entry name" value="FAT"/>
    <property type="match status" value="1"/>
</dbReference>
<dbReference type="Pfam" id="PF06437">
    <property type="entry name" value="ISN1"/>
    <property type="match status" value="1"/>
</dbReference>
<proteinExistence type="inferred from homology"/>
<dbReference type="Pfam" id="PF02260">
    <property type="entry name" value="FATC"/>
    <property type="match status" value="1"/>
</dbReference>
<dbReference type="GO" id="GO:0000077">
    <property type="term" value="P:DNA damage checkpoint signaling"/>
    <property type="evidence" value="ECO:0007669"/>
    <property type="project" value="TreeGrafter"/>
</dbReference>
<keyword evidence="9" id="KW-0418">Kinase</keyword>
<comment type="caution">
    <text evidence="20">The sequence shown here is derived from an EMBL/GenBank/DDBJ whole genome shotgun (WGS) entry which is preliminary data.</text>
</comment>
<dbReference type="OrthoDB" id="381190at2759"/>
<dbReference type="PANTHER" id="PTHR11139">
    <property type="entry name" value="ATAXIA TELANGIECTASIA MUTATED ATM -RELATED"/>
    <property type="match status" value="1"/>
</dbReference>
<evidence type="ECO:0000256" key="8">
    <source>
        <dbReference type="ARBA" id="ARBA00022763"/>
    </source>
</evidence>
<comment type="similarity">
    <text evidence="2">Belongs to the PI3/PI4-kinase family. ATM subfamily.</text>
</comment>
<evidence type="ECO:0000259" key="17">
    <source>
        <dbReference type="PROSITE" id="PS50290"/>
    </source>
</evidence>
<dbReference type="GO" id="GO:0004674">
    <property type="term" value="F:protein serine/threonine kinase activity"/>
    <property type="evidence" value="ECO:0007669"/>
    <property type="project" value="UniProtKB-KW"/>
</dbReference>
<protein>
    <recommendedName>
        <fullName evidence="4">non-specific serine/threonine protein kinase</fullName>
        <ecNumber evidence="4">2.7.11.1</ecNumber>
    </recommendedName>
</protein>
<dbReference type="Proteomes" id="UP000015100">
    <property type="component" value="Unassembled WGS sequence"/>
</dbReference>
<keyword evidence="21" id="KW-1185">Reference proteome</keyword>
<dbReference type="InterPro" id="IPR012993">
    <property type="entry name" value="UME"/>
</dbReference>
<dbReference type="PROSITE" id="PS00916">
    <property type="entry name" value="PI3_4_KINASE_2"/>
    <property type="match status" value="1"/>
</dbReference>
<dbReference type="SUPFAM" id="SSF56112">
    <property type="entry name" value="Protein kinase-like (PK-like)"/>
    <property type="match status" value="1"/>
</dbReference>
<keyword evidence="6" id="KW-0808">Transferase</keyword>
<dbReference type="InterPro" id="IPR050517">
    <property type="entry name" value="DDR_Repair_Kinase"/>
</dbReference>
<dbReference type="GO" id="GO:0005524">
    <property type="term" value="F:ATP binding"/>
    <property type="evidence" value="ECO:0007669"/>
    <property type="project" value="UniProtKB-KW"/>
</dbReference>
<dbReference type="SMART" id="SM00146">
    <property type="entry name" value="PI3Kc"/>
    <property type="match status" value="1"/>
</dbReference>
<dbReference type="GO" id="GO:0000723">
    <property type="term" value="P:telomere maintenance"/>
    <property type="evidence" value="ECO:0007669"/>
    <property type="project" value="TreeGrafter"/>
</dbReference>
<dbReference type="InterPro" id="IPR000403">
    <property type="entry name" value="PI3/4_kinase_cat_dom"/>
</dbReference>
<keyword evidence="10" id="KW-0067">ATP-binding</keyword>
<evidence type="ECO:0000256" key="11">
    <source>
        <dbReference type="ARBA" id="ARBA00023204"/>
    </source>
</evidence>
<dbReference type="InterPro" id="IPR003152">
    <property type="entry name" value="FATC_dom"/>
</dbReference>
<dbReference type="Pfam" id="PF02259">
    <property type="entry name" value="FAT"/>
    <property type="match status" value="1"/>
</dbReference>
<evidence type="ECO:0000256" key="7">
    <source>
        <dbReference type="ARBA" id="ARBA00022741"/>
    </source>
</evidence>
<comment type="subunit">
    <text evidence="3">Associates with DNA double-strand breaks.</text>
</comment>
<evidence type="ECO:0000256" key="10">
    <source>
        <dbReference type="ARBA" id="ARBA00022840"/>
    </source>
</evidence>
<dbReference type="Gene3D" id="1.10.1070.11">
    <property type="entry name" value="Phosphatidylinositol 3-/4-kinase, catalytic domain"/>
    <property type="match status" value="1"/>
</dbReference>
<keyword evidence="7" id="KW-0547">Nucleotide-binding</keyword>
<evidence type="ECO:0000256" key="5">
    <source>
        <dbReference type="ARBA" id="ARBA00022527"/>
    </source>
</evidence>
<dbReference type="SUPFAM" id="SSF56784">
    <property type="entry name" value="HAD-like"/>
    <property type="match status" value="1"/>
</dbReference>
<feature type="domain" description="FATC" evidence="19">
    <location>
        <begin position="2353"/>
        <end position="2403"/>
    </location>
</feature>
<keyword evidence="12" id="KW-0539">Nucleus</keyword>
<comment type="function">
    <text evidence="13">Serine/threonine protein kinase which activates checkpoint signaling upon genotoxic stresses such as ionizing radiation (IR), ultraviolet light (UV), or DNA replication stalling, thereby acting as a DNA damage sensor. Recognizes the substrate consensus sequence [ST]-Q. Phosphorylates histone H2A to form H2AS128ph (gamma-H2A) at sites of DNA damage, involved in the regulation of DNA damage response mechanism. Required for the control of telomere length and genome stability.</text>
</comment>
<evidence type="ECO:0000256" key="13">
    <source>
        <dbReference type="ARBA" id="ARBA00025079"/>
    </source>
</evidence>
<dbReference type="GO" id="GO:0006190">
    <property type="term" value="P:inosine salvage"/>
    <property type="evidence" value="ECO:0007669"/>
    <property type="project" value="InterPro"/>
</dbReference>
<dbReference type="eggNOG" id="KOG0890">
    <property type="taxonomic scope" value="Eukaryota"/>
</dbReference>
<dbReference type="PROSITE" id="PS50290">
    <property type="entry name" value="PI3_4_KINASE_3"/>
    <property type="match status" value="1"/>
</dbReference>
<evidence type="ECO:0000256" key="15">
    <source>
        <dbReference type="ARBA" id="ARBA00048679"/>
    </source>
</evidence>
<evidence type="ECO:0000256" key="2">
    <source>
        <dbReference type="ARBA" id="ARBA00010769"/>
    </source>
</evidence>
<feature type="domain" description="PI3K/PI4K catalytic" evidence="17">
    <location>
        <begin position="2047"/>
        <end position="2358"/>
    </location>
</feature>
<gene>
    <name evidence="20" type="ORF">H072_9952</name>
</gene>
<dbReference type="GO" id="GO:0009117">
    <property type="term" value="P:nucleotide metabolic process"/>
    <property type="evidence" value="ECO:0007669"/>
    <property type="project" value="InterPro"/>
</dbReference>
<dbReference type="FunFam" id="1.10.1070.11:FF:000031">
    <property type="entry name" value="Phosphatidyl inositol 3-kinase"/>
    <property type="match status" value="1"/>
</dbReference>
<evidence type="ECO:0000259" key="19">
    <source>
        <dbReference type="PROSITE" id="PS51190"/>
    </source>
</evidence>
<evidence type="ECO:0000313" key="20">
    <source>
        <dbReference type="EMBL" id="EPS36529.1"/>
    </source>
</evidence>
<evidence type="ECO:0000256" key="12">
    <source>
        <dbReference type="ARBA" id="ARBA00023242"/>
    </source>
</evidence>
<accession>S8A1E7</accession>
<sequence>MSSQAATAPQGTLLAQAIRRNLGSEGSGTQIGTSNKNVLEQVLAIYRPDQSQPSDPNPPSRETATCPTDNEDVNLNLIQSVVLHGLYSDNPFASLESDLSQSKDCLAIVRLVTQTTPRILVRSVNLDDSPTVGVGPQTYAWTWLLHKLLPLISRSRMIPIRRDISDTVQLIVSELAQLSVEGNHSKIGSVYLRSCVEVIVHVFRTDIKSTLKKSFKIVIPDHHAFQPYLQDLQDRSDWVLNSQFTVSDPVEACSLAIQTALLVIKIGLTHNAVQVSKAYQDLSVIILAGLDQLCHQLKAWHAIPVRRRISVQLYKQFIEALTEIISFDELKGNQSLGKAVQKLSGHTIQALLALPISGIDQETEISLSALILLLLRSAQDCTGIRTKLSRDLIPCIKRIIHDSPQWQARHRDLRVTILKFAMVCSDDYAFHQVIQSNLQLITGLDWQFQFQNPVLQYLYSQLSSVEGLSKPLLNADSGSFDGPRKRRKLDPTELSPAQIKAKHASISRLCVKLGGQPANDLAGLCAIAADGFTKLSIQDQPEVFHEIGVLTCLRGDNTIQENYLSSAVQPVQIPCAFCDTTKATSDLEKHNLTSEQVVRIFKGIQKSEGFFHSSIVRAHGMRTMRKIVKHGVGELDGQFNSHLFGQWCLQALRSSNSDLRMLAVMTIPHFSIFSKQDESSRAERTACLLKVREISSSADDTIQETCIIAWGRIVVEGDDLHLALGLLLGYLGHSNTYLVAVAYNEIEAVAQAKNISMSMLLGQFWRDLSVVVVSLLKTKPQVIHSVSTLLGTPVQEFLSSTIPYTLPHMILNRKTDVLESLVQAYNTHRKGSPESLSQICISHIAGILGLILVQPLENIEEHAMLLLRHTDKTFQRSDLADLIKADPIAIMAETIRCYADISYGSKTYAQKAIRNIATVCYRKPVNSKKEKKVDMLQAFFEVHVLGIITQYSEVIFSLRVRHALSEKRRNLRAIEDMIKLGGGGIISGLPQISACLSSALDINGLQETALRGWLALLTELPSLDVASYFAVFLCLILKHWDDFDEPSKTLGISVVFHMFEKHFTALQEDADTLPSLTTIPELRVYDEKLSGSRNKDLKENLRILARRSSHENPLVVGRALVELKEYLEINEQFVRNIINDEIPDSIIAEVIRSLLDACVTHGQSQNSISRLASECLGIIGAVDPNRIEKSRKSDDLIILHNFEKTDESIRFAHFLLEHHLVRAFLSATDTRAQGFLSFAMQELLKFCGFGPEVLVRQHTEIPLPPNQARWRDFSVTARNVLSPYLSSKYVLSTVATNHKSTYPIFSPLKTYREWLSEFLLDLLPRARGLHTKSLFADIISKIVKGQDLSILNFILPNIVLHIVISGTPEERDNICVELLTILQHDISADKNTEFEMVKRCSETVFILVDHMSEWIREKRRYNANLQGQAARQLVRQTSETMDRVADASIASAETLLSKLPPKLIGERSIKCQSYSRALFYWEQHMRKCRSEQANMEPLFTQMQSIYSEIDEPDGIEGISTRLSIVNVEQQILEHRKAGRWLAVQSWYEHLLKEKPSDLDLQYGLLSSLKESGQHETLLVHMEPILSSKTPLLYRTIGFGVESAWRSLNWVKLELLLKQCPDSLHPPFDVTIGRSIDAFRRGDIDALGDIIRGGRDQLVRSMTISGTNSIRSSHETLFQFQALSECQYITSNLGSSSLDEGTLRQNLDARLTLLGPSHREKQYILALRRAFLSLSKGYNDFIQPYISSLWLTTAKLARKKKDYHQAFTAILNSNDTQNGPIEQAKLAWNEGRHRKAIKLLENAIETNIFETIITTAESFQDTDTSETQKRHPQSSAKARAMLLWARWMDSAGQVQSKILVHKFREVARSYAHWEKGHFYLGRHYNNILKTERALPLTRRPQSFLIGETLKLVCHNYMRAMMYGTRYIFQTLPQFLNLWLDFAVENEKPFDREIGAESTEKSSSVDLRSFIIASQKLVQELLGLSNFEIKGKPTHVSIRDDLNFQHNVAPVALIIPVQSALTVSFPADGLTPKWNHNPFSRNQATISKFEDEADVMSSLQKPRKITIIGSDGRRYPLMCKPKDDLRKDARLMEFNTIINRLLKKDDESSRRQLQIRTYAVTPLNEECGLIEWVNNLRPLRDIILKSYRNKNIPVNYGEVRVILDDACSHPSKYHLFTDTVIPRFPSVFHEWFVETFPEPEAWFSARLSYVRTTAVISMVGYILGLGDRHGENILYDEVTGETQHVDFNCLFDKGLTFEKPERVPFRLTHNMVDAMGLTGYEGPFRRSSEVVMRILRQNEESLMTVVETFLHDPLVEWLTVKKRRANNPSKAPDNPKDVLESIESKLRGLHAGDPVPLSVEGQVQELILQAVSSDNLVQMVKIHITLNIKRLTSLGIKGLLAVPFVLHSQPNAALTDVGTGDTAINARRRYAEIMRDVEHLVNDHIEHQSLGIPERSKLKLLVPSLSIFFTPLLLEEAFLAQDAKRAISSRRFVSPSFNDIRLILNTAQVMSLVKGGPLKLVTFDGDVTLYDDGASLIPSNQVISRILALMGRDICIGVVTAAGYEEAKRYNERLHGLLEAINASTSMNAEQKKNMVVLGGEANFMFRFNPEVPYFLERVPRDMWALDEMKAWKDNDITELLDIAEATLNDSVKTMRLKADIIRKSRAVGIVPQTGTKFFREQLEETVLAAQKVLELSDVGRRLPFCAFNGGNDVFVDIGDKRLGVACCQRLFGDIQGLNTLHVGDQFLSVSGNDFKTRMVCTTCWVASPGETVDILDEFLELVTSG</sequence>
<reference evidence="20 21" key="1">
    <citation type="journal article" date="2013" name="PLoS Genet.">
        <title>Genomic mechanisms accounting for the adaptation to parasitism in nematode-trapping fungi.</title>
        <authorList>
            <person name="Meerupati T."/>
            <person name="Andersson K.M."/>
            <person name="Friman E."/>
            <person name="Kumar D."/>
            <person name="Tunlid A."/>
            <person name="Ahren D."/>
        </authorList>
    </citation>
    <scope>NUCLEOTIDE SEQUENCE [LARGE SCALE GENOMIC DNA]</scope>
    <source>
        <strain evidence="20 21">CBS 200.50</strain>
    </source>
</reference>
<dbReference type="EC" id="2.7.11.1" evidence="4"/>
<dbReference type="Pfam" id="PF08064">
    <property type="entry name" value="UME"/>
    <property type="match status" value="1"/>
</dbReference>
<dbReference type="HOGENOM" id="CLU_000178_4_1_1"/>
<dbReference type="GO" id="GO:0008253">
    <property type="term" value="F:5'-nucleotidase activity"/>
    <property type="evidence" value="ECO:0007669"/>
    <property type="project" value="InterPro"/>
</dbReference>
<reference evidence="21" key="2">
    <citation type="submission" date="2013-04" db="EMBL/GenBank/DDBJ databases">
        <title>Genomic mechanisms accounting for the adaptation to parasitism in nematode-trapping fungi.</title>
        <authorList>
            <person name="Ahren D.G."/>
        </authorList>
    </citation>
    <scope>NUCLEOTIDE SEQUENCE [LARGE SCALE GENOMIC DNA]</scope>
    <source>
        <strain evidence="21">CBS 200.50</strain>
    </source>
</reference>
<dbReference type="GO" id="GO:0005694">
    <property type="term" value="C:chromosome"/>
    <property type="evidence" value="ECO:0007669"/>
    <property type="project" value="TreeGrafter"/>
</dbReference>
<dbReference type="Pfam" id="PF25030">
    <property type="entry name" value="M-HEAT_ATR"/>
    <property type="match status" value="1"/>
</dbReference>
<dbReference type="GO" id="GO:0006281">
    <property type="term" value="P:DNA repair"/>
    <property type="evidence" value="ECO:0007669"/>
    <property type="project" value="UniProtKB-KW"/>
</dbReference>
<feature type="domain" description="FAT" evidence="18">
    <location>
        <begin position="1463"/>
        <end position="2027"/>
    </location>
</feature>
<dbReference type="SMART" id="SM00802">
    <property type="entry name" value="UME"/>
    <property type="match status" value="1"/>
</dbReference>
<comment type="catalytic activity">
    <reaction evidence="15">
        <text>L-seryl-[protein] + ATP = O-phospho-L-seryl-[protein] + ADP + H(+)</text>
        <dbReference type="Rhea" id="RHEA:17989"/>
        <dbReference type="Rhea" id="RHEA-COMP:9863"/>
        <dbReference type="Rhea" id="RHEA-COMP:11604"/>
        <dbReference type="ChEBI" id="CHEBI:15378"/>
        <dbReference type="ChEBI" id="CHEBI:29999"/>
        <dbReference type="ChEBI" id="CHEBI:30616"/>
        <dbReference type="ChEBI" id="CHEBI:83421"/>
        <dbReference type="ChEBI" id="CHEBI:456216"/>
        <dbReference type="EC" id="2.7.11.1"/>
    </reaction>
</comment>
<dbReference type="InterPro" id="IPR011009">
    <property type="entry name" value="Kinase-like_dom_sf"/>
</dbReference>
<evidence type="ECO:0000256" key="16">
    <source>
        <dbReference type="SAM" id="MobiDB-lite"/>
    </source>
</evidence>
<keyword evidence="5" id="KW-0723">Serine/threonine-protein kinase</keyword>
<keyword evidence="11" id="KW-0234">DNA repair</keyword>
<dbReference type="PROSITE" id="PS51190">
    <property type="entry name" value="FATC"/>
    <property type="match status" value="1"/>
</dbReference>
<dbReference type="PANTHER" id="PTHR11139:SF125">
    <property type="entry name" value="SERINE_THREONINE-PROTEIN KINASE MEC1"/>
    <property type="match status" value="1"/>
</dbReference>
<evidence type="ECO:0000313" key="21">
    <source>
        <dbReference type="Proteomes" id="UP000015100"/>
    </source>
</evidence>
<dbReference type="GO" id="GO:0000287">
    <property type="term" value="F:magnesium ion binding"/>
    <property type="evidence" value="ECO:0007669"/>
    <property type="project" value="InterPro"/>
</dbReference>
<comment type="catalytic activity">
    <reaction evidence="14">
        <text>L-threonyl-[protein] + ATP = O-phospho-L-threonyl-[protein] + ADP + H(+)</text>
        <dbReference type="Rhea" id="RHEA:46608"/>
        <dbReference type="Rhea" id="RHEA-COMP:11060"/>
        <dbReference type="Rhea" id="RHEA-COMP:11605"/>
        <dbReference type="ChEBI" id="CHEBI:15378"/>
        <dbReference type="ChEBI" id="CHEBI:30013"/>
        <dbReference type="ChEBI" id="CHEBI:30616"/>
        <dbReference type="ChEBI" id="CHEBI:61977"/>
        <dbReference type="ChEBI" id="CHEBI:456216"/>
        <dbReference type="EC" id="2.7.11.1"/>
    </reaction>
</comment>
<dbReference type="Gene3D" id="3.30.1010.10">
    <property type="entry name" value="Phosphatidylinositol 3-kinase Catalytic Subunit, Chain A, domain 4"/>
    <property type="match status" value="1"/>
</dbReference>
<dbReference type="SUPFAM" id="SSF48371">
    <property type="entry name" value="ARM repeat"/>
    <property type="match status" value="1"/>
</dbReference>
<dbReference type="InterPro" id="IPR016024">
    <property type="entry name" value="ARM-type_fold"/>
</dbReference>
<evidence type="ECO:0000256" key="6">
    <source>
        <dbReference type="ARBA" id="ARBA00022679"/>
    </source>
</evidence>
<evidence type="ECO:0000259" key="18">
    <source>
        <dbReference type="PROSITE" id="PS51189"/>
    </source>
</evidence>
<organism evidence="20 21">
    <name type="scientific">Dactylellina haptotyla (strain CBS 200.50)</name>
    <name type="common">Nematode-trapping fungus</name>
    <name type="synonym">Monacrosporium haptotylum</name>
    <dbReference type="NCBI Taxonomy" id="1284197"/>
    <lineage>
        <taxon>Eukaryota</taxon>
        <taxon>Fungi</taxon>
        <taxon>Dikarya</taxon>
        <taxon>Ascomycota</taxon>
        <taxon>Pezizomycotina</taxon>
        <taxon>Orbiliomycetes</taxon>
        <taxon>Orbiliales</taxon>
        <taxon>Orbiliaceae</taxon>
        <taxon>Dactylellina</taxon>
    </lineage>
</organism>
<evidence type="ECO:0000256" key="4">
    <source>
        <dbReference type="ARBA" id="ARBA00012513"/>
    </source>
</evidence>
<dbReference type="EMBL" id="AQGS01000877">
    <property type="protein sequence ID" value="EPS36529.1"/>
    <property type="molecule type" value="Genomic_DNA"/>
</dbReference>
<evidence type="ECO:0000256" key="3">
    <source>
        <dbReference type="ARBA" id="ARBA00011370"/>
    </source>
</evidence>
<keyword evidence="8" id="KW-0227">DNA damage</keyword>
<dbReference type="GO" id="GO:0005634">
    <property type="term" value="C:nucleus"/>
    <property type="evidence" value="ECO:0007669"/>
    <property type="project" value="UniProtKB-SubCell"/>
</dbReference>
<name>S8A1E7_DACHA</name>
<dbReference type="InterPro" id="IPR014009">
    <property type="entry name" value="PIK_FAT"/>
</dbReference>
<dbReference type="InterPro" id="IPR018936">
    <property type="entry name" value="PI3/4_kinase_CS"/>
</dbReference>
<dbReference type="STRING" id="1284197.S8A1E7"/>
<evidence type="ECO:0000256" key="9">
    <source>
        <dbReference type="ARBA" id="ARBA00022777"/>
    </source>
</evidence>